<proteinExistence type="inferred from homology"/>
<keyword evidence="1 4" id="KW-0732">Signal</keyword>
<dbReference type="Pfam" id="PF13360">
    <property type="entry name" value="PQQ_2"/>
    <property type="match status" value="2"/>
</dbReference>
<keyword evidence="3 4" id="KW-0998">Cell outer membrane</keyword>
<dbReference type="PANTHER" id="PTHR34512">
    <property type="entry name" value="CELL SURFACE PROTEIN"/>
    <property type="match status" value="1"/>
</dbReference>
<dbReference type="NCBIfam" id="TIGR03300">
    <property type="entry name" value="assembly_YfgL"/>
    <property type="match status" value="1"/>
</dbReference>
<dbReference type="HAMAP" id="MF_00923">
    <property type="entry name" value="OM_assembly_BamB"/>
    <property type="match status" value="1"/>
</dbReference>
<dbReference type="PANTHER" id="PTHR34512:SF30">
    <property type="entry name" value="OUTER MEMBRANE PROTEIN ASSEMBLY FACTOR BAMB"/>
    <property type="match status" value="1"/>
</dbReference>
<dbReference type="KEGG" id="ttu:TERTU_2631"/>
<keyword evidence="4 6" id="KW-0449">Lipoprotein</keyword>
<dbReference type="InterPro" id="IPR011047">
    <property type="entry name" value="Quinoprotein_ADH-like_sf"/>
</dbReference>
<accession>C5BLV7</accession>
<dbReference type="GO" id="GO:0009279">
    <property type="term" value="C:cell outer membrane"/>
    <property type="evidence" value="ECO:0007669"/>
    <property type="project" value="UniProtKB-SubCell"/>
</dbReference>
<dbReference type="SUPFAM" id="SSF50998">
    <property type="entry name" value="Quinoprotein alcohol dehydrogenase-like"/>
    <property type="match status" value="1"/>
</dbReference>
<dbReference type="EMBL" id="CP001614">
    <property type="protein sequence ID" value="ACR14111.1"/>
    <property type="molecule type" value="Genomic_DNA"/>
</dbReference>
<sequence>MLKRLLLVLAVVALGACSSNDPKKLAMKPADLVKFEATAKLKKQWSRDTGSGTDKRYSRLVPALDRNNKIYTVGVKGDVEALDAQTGKRLWQTSLKTQQGSEDAFVDQQSWVAKLFSSLLFWQEKPQPLQIAGGIAVNNEAVFFGGFDGYVYAVDSENGELLWQVALSSEVAAAPAANSEVVAVNTIDGRVYLLDAKTGEQRWRYDQTVPILTLRGTSAPVLTPTQVIVGFDSGQIVSLATSDGSTQWEVRVSRPQGRTELERIVDIDGTPVVNSGYVYAASYQGNIVALSRAAGRSLWQQEASTAHNIAVADGKVFVSTEDSKVIAFNSITGEPEWENFQLKRRDIGGPQEIGDYIAVIDKKGYLHLMNKSDGAFAYRFKPKGDDFRSPMLYANEMLYTFADNGRLTAYALKERAPKKAN</sequence>
<evidence type="ECO:0000256" key="1">
    <source>
        <dbReference type="ARBA" id="ARBA00022729"/>
    </source>
</evidence>
<name>C5BLV7_TERTT</name>
<dbReference type="eggNOG" id="COG1520">
    <property type="taxonomic scope" value="Bacteria"/>
</dbReference>
<dbReference type="Proteomes" id="UP000009080">
    <property type="component" value="Chromosome"/>
</dbReference>
<keyword evidence="4" id="KW-0564">Palmitate</keyword>
<comment type="subunit">
    <text evidence="4">Part of the Bam complex.</text>
</comment>
<dbReference type="GO" id="GO:0043165">
    <property type="term" value="P:Gram-negative-bacterium-type cell outer membrane assembly"/>
    <property type="evidence" value="ECO:0007669"/>
    <property type="project" value="UniProtKB-UniRule"/>
</dbReference>
<dbReference type="Gene3D" id="2.130.10.10">
    <property type="entry name" value="YVTN repeat-like/Quinoprotein amine dehydrogenase"/>
    <property type="match status" value="1"/>
</dbReference>
<evidence type="ECO:0000313" key="6">
    <source>
        <dbReference type="EMBL" id="ACR14111.1"/>
    </source>
</evidence>
<evidence type="ECO:0000256" key="2">
    <source>
        <dbReference type="ARBA" id="ARBA00023136"/>
    </source>
</evidence>
<feature type="domain" description="Pyrrolo-quinoline quinone repeat" evidence="5">
    <location>
        <begin position="121"/>
        <end position="338"/>
    </location>
</feature>
<keyword evidence="7" id="KW-1185">Reference proteome</keyword>
<feature type="domain" description="Pyrrolo-quinoline quinone repeat" evidence="5">
    <location>
        <begin position="39"/>
        <end position="103"/>
    </location>
</feature>
<comment type="subcellular location">
    <subcellularLocation>
        <location evidence="4">Cell outer membrane</location>
        <topology evidence="4">Lipid-anchor</topology>
    </subcellularLocation>
</comment>
<gene>
    <name evidence="6" type="primary">yfgL</name>
    <name evidence="4" type="synonym">bamB</name>
    <name evidence="6" type="ordered locus">TERTU_2631</name>
</gene>
<comment type="function">
    <text evidence="4">Part of the outer membrane protein assembly complex, which is involved in assembly and insertion of beta-barrel proteins into the outer membrane.</text>
</comment>
<dbReference type="InterPro" id="IPR017687">
    <property type="entry name" value="BamB"/>
</dbReference>
<protein>
    <recommendedName>
        <fullName evidence="4">Outer membrane protein assembly factor BamB</fullName>
    </recommendedName>
</protein>
<dbReference type="STRING" id="377629.TERTU_2631"/>
<dbReference type="SMART" id="SM00564">
    <property type="entry name" value="PQQ"/>
    <property type="match status" value="6"/>
</dbReference>
<evidence type="ECO:0000259" key="5">
    <source>
        <dbReference type="Pfam" id="PF13360"/>
    </source>
</evidence>
<dbReference type="InterPro" id="IPR002372">
    <property type="entry name" value="PQQ_rpt_dom"/>
</dbReference>
<dbReference type="PROSITE" id="PS51257">
    <property type="entry name" value="PROKAR_LIPOPROTEIN"/>
    <property type="match status" value="1"/>
</dbReference>
<reference evidence="6 7" key="1">
    <citation type="journal article" date="2009" name="PLoS ONE">
        <title>The complete genome of Teredinibacter turnerae T7901: an intracellular endosymbiont of marine wood-boring bivalves (shipworms).</title>
        <authorList>
            <person name="Yang J.C."/>
            <person name="Madupu R."/>
            <person name="Durkin A.S."/>
            <person name="Ekborg N.A."/>
            <person name="Pedamallu C.S."/>
            <person name="Hostetler J.B."/>
            <person name="Radune D."/>
            <person name="Toms B.S."/>
            <person name="Henrissat B."/>
            <person name="Coutinho P.M."/>
            <person name="Schwarz S."/>
            <person name="Field L."/>
            <person name="Trindade-Silva A.E."/>
            <person name="Soares C.A.G."/>
            <person name="Elshahawi S."/>
            <person name="Hanora A."/>
            <person name="Schmidt E.W."/>
            <person name="Haygood M.G."/>
            <person name="Posfai J."/>
            <person name="Benner J."/>
            <person name="Madinger C."/>
            <person name="Nove J."/>
            <person name="Anton B."/>
            <person name="Chaudhary K."/>
            <person name="Foster J."/>
            <person name="Holman A."/>
            <person name="Kumar S."/>
            <person name="Lessard P.A."/>
            <person name="Luyten Y.A."/>
            <person name="Slatko B."/>
            <person name="Wood N."/>
            <person name="Wu B."/>
            <person name="Teplitski M."/>
            <person name="Mougous J.D."/>
            <person name="Ward N."/>
            <person name="Eisen J.A."/>
            <person name="Badger J.H."/>
            <person name="Distel D.L."/>
        </authorList>
    </citation>
    <scope>NUCLEOTIDE SEQUENCE [LARGE SCALE GENOMIC DNA]</scope>
    <source>
        <strain evidence="7">ATCC 39867 / T7901</strain>
    </source>
</reference>
<dbReference type="HOGENOM" id="CLU_027480_0_1_6"/>
<dbReference type="InterPro" id="IPR015943">
    <property type="entry name" value="WD40/YVTN_repeat-like_dom_sf"/>
</dbReference>
<dbReference type="InterPro" id="IPR018391">
    <property type="entry name" value="PQQ_b-propeller_rpt"/>
</dbReference>
<evidence type="ECO:0000256" key="4">
    <source>
        <dbReference type="HAMAP-Rule" id="MF_00923"/>
    </source>
</evidence>
<evidence type="ECO:0000256" key="3">
    <source>
        <dbReference type="ARBA" id="ARBA00023237"/>
    </source>
</evidence>
<comment type="similarity">
    <text evidence="4">Belongs to the BamB family.</text>
</comment>
<dbReference type="OrthoDB" id="5173551at2"/>
<keyword evidence="2 4" id="KW-0472">Membrane</keyword>
<dbReference type="AlphaFoldDB" id="C5BLV7"/>
<dbReference type="GO" id="GO:0051205">
    <property type="term" value="P:protein insertion into membrane"/>
    <property type="evidence" value="ECO:0007669"/>
    <property type="project" value="UniProtKB-UniRule"/>
</dbReference>
<dbReference type="RefSeq" id="WP_015820227.1">
    <property type="nucleotide sequence ID" value="NC_012997.1"/>
</dbReference>
<organism evidence="6 7">
    <name type="scientific">Teredinibacter turnerae (strain ATCC 39867 / T7901)</name>
    <dbReference type="NCBI Taxonomy" id="377629"/>
    <lineage>
        <taxon>Bacteria</taxon>
        <taxon>Pseudomonadati</taxon>
        <taxon>Pseudomonadota</taxon>
        <taxon>Gammaproteobacteria</taxon>
        <taxon>Cellvibrionales</taxon>
        <taxon>Cellvibrionaceae</taxon>
        <taxon>Teredinibacter</taxon>
    </lineage>
</organism>
<evidence type="ECO:0000313" key="7">
    <source>
        <dbReference type="Proteomes" id="UP000009080"/>
    </source>
</evidence>